<keyword evidence="2" id="KW-1185">Reference proteome</keyword>
<dbReference type="Proteomes" id="UP001148838">
    <property type="component" value="Unassembled WGS sequence"/>
</dbReference>
<dbReference type="Gene3D" id="3.30.420.10">
    <property type="entry name" value="Ribonuclease H-like superfamily/Ribonuclease H"/>
    <property type="match status" value="1"/>
</dbReference>
<comment type="caution">
    <text evidence="1">The sequence shown here is derived from an EMBL/GenBank/DDBJ whole genome shotgun (WGS) entry which is preliminary data.</text>
</comment>
<sequence>MPCAEKLKEKAEAARFKKIVRKRNMYHKIILEKKNTKNIEITSSEENLDDEEDAECIYCQEHIHSISASGEGWARCMSCMKWAHEEFPGLDPVADDDFTCDEVRMGLHTDNNSIRVWRRTGERNHPSMTVERHQQFGGSILFWAGVMFGRRTPLVSIEGNMTAAVYENNILQPIFKVCHGSLYVVMWLANEPREFNLPTLKQRRITYVPEKLPGKYGVHSEEYLPIQRIKTITYVFVDINFDGQHGYGEFDLCCGMLPYATNDNKYPAYDLPEQNTVRKMLW</sequence>
<dbReference type="InterPro" id="IPR036397">
    <property type="entry name" value="RNaseH_sf"/>
</dbReference>
<gene>
    <name evidence="1" type="ORF">ANN_25055</name>
</gene>
<organism evidence="1 2">
    <name type="scientific">Periplaneta americana</name>
    <name type="common">American cockroach</name>
    <name type="synonym">Blatta americana</name>
    <dbReference type="NCBI Taxonomy" id="6978"/>
    <lineage>
        <taxon>Eukaryota</taxon>
        <taxon>Metazoa</taxon>
        <taxon>Ecdysozoa</taxon>
        <taxon>Arthropoda</taxon>
        <taxon>Hexapoda</taxon>
        <taxon>Insecta</taxon>
        <taxon>Pterygota</taxon>
        <taxon>Neoptera</taxon>
        <taxon>Polyneoptera</taxon>
        <taxon>Dictyoptera</taxon>
        <taxon>Blattodea</taxon>
        <taxon>Blattoidea</taxon>
        <taxon>Blattidae</taxon>
        <taxon>Blattinae</taxon>
        <taxon>Periplaneta</taxon>
    </lineage>
</organism>
<evidence type="ECO:0000313" key="2">
    <source>
        <dbReference type="Proteomes" id="UP001148838"/>
    </source>
</evidence>
<reference evidence="1 2" key="1">
    <citation type="journal article" date="2022" name="Allergy">
        <title>Genome assembly and annotation of Periplaneta americana reveal a comprehensive cockroach allergen profile.</title>
        <authorList>
            <person name="Wang L."/>
            <person name="Xiong Q."/>
            <person name="Saelim N."/>
            <person name="Wang L."/>
            <person name="Nong W."/>
            <person name="Wan A.T."/>
            <person name="Shi M."/>
            <person name="Liu X."/>
            <person name="Cao Q."/>
            <person name="Hui J.H.L."/>
            <person name="Sookrung N."/>
            <person name="Leung T.F."/>
            <person name="Tungtrongchitr A."/>
            <person name="Tsui S.K.W."/>
        </authorList>
    </citation>
    <scope>NUCLEOTIDE SEQUENCE [LARGE SCALE GENOMIC DNA]</scope>
    <source>
        <strain evidence="1">PWHHKU_190912</strain>
    </source>
</reference>
<protein>
    <submittedName>
        <fullName evidence="1">Uncharacterized protein</fullName>
    </submittedName>
</protein>
<dbReference type="EMBL" id="JAJSOF020000038">
    <property type="protein sequence ID" value="KAJ4427433.1"/>
    <property type="molecule type" value="Genomic_DNA"/>
</dbReference>
<evidence type="ECO:0000313" key="1">
    <source>
        <dbReference type="EMBL" id="KAJ4427433.1"/>
    </source>
</evidence>
<accession>A0ABQ8S0D6</accession>
<proteinExistence type="predicted"/>
<name>A0ABQ8S0D6_PERAM</name>